<dbReference type="Proteomes" id="UP000327493">
    <property type="component" value="Chromosome 12"/>
</dbReference>
<dbReference type="AlphaFoldDB" id="A0A5J5CZB1"/>
<accession>A0A5J5CZB1</accession>
<sequence length="88" mass="9421">MGRAVFLLPPQVALVPQAVGAPIGISPAPTHHGHRLVTEPRQKKTGQAAEMSGCCQATTGWPNLIPLGPSAPVDFNPWILDFFYVVIH</sequence>
<dbReference type="EMBL" id="VOFY01000012">
    <property type="protein sequence ID" value="KAA8587702.1"/>
    <property type="molecule type" value="Genomic_DNA"/>
</dbReference>
<comment type="caution">
    <text evidence="1">The sequence shown here is derived from an EMBL/GenBank/DDBJ whole genome shotgun (WGS) entry which is preliminary data.</text>
</comment>
<feature type="non-terminal residue" evidence="1">
    <location>
        <position position="88"/>
    </location>
</feature>
<name>A0A5J5CZB1_9PERO</name>
<protein>
    <submittedName>
        <fullName evidence="1">Uncharacterized protein</fullName>
    </submittedName>
</protein>
<evidence type="ECO:0000313" key="1">
    <source>
        <dbReference type="EMBL" id="KAA8587702.1"/>
    </source>
</evidence>
<evidence type="ECO:0000313" key="2">
    <source>
        <dbReference type="Proteomes" id="UP000327493"/>
    </source>
</evidence>
<proteinExistence type="predicted"/>
<gene>
    <name evidence="1" type="ORF">FQN60_016564</name>
</gene>
<reference evidence="1 2" key="1">
    <citation type="submission" date="2019-08" db="EMBL/GenBank/DDBJ databases">
        <title>A chromosome-level genome assembly, high-density linkage maps, and genome scans reveal the genomic architecture of hybrid incompatibilities underlying speciation via character displacement in darters (Percidae: Etheostominae).</title>
        <authorList>
            <person name="Moran R.L."/>
            <person name="Catchen J.M."/>
            <person name="Fuller R.C."/>
        </authorList>
    </citation>
    <scope>NUCLEOTIDE SEQUENCE [LARGE SCALE GENOMIC DNA]</scope>
    <source>
        <strain evidence="1">EspeVRDwgs_2016</strain>
        <tissue evidence="1">Muscle</tissue>
    </source>
</reference>
<keyword evidence="2" id="KW-1185">Reference proteome</keyword>
<organism evidence="1 2">
    <name type="scientific">Etheostoma spectabile</name>
    <name type="common">orangethroat darter</name>
    <dbReference type="NCBI Taxonomy" id="54343"/>
    <lineage>
        <taxon>Eukaryota</taxon>
        <taxon>Metazoa</taxon>
        <taxon>Chordata</taxon>
        <taxon>Craniata</taxon>
        <taxon>Vertebrata</taxon>
        <taxon>Euteleostomi</taxon>
        <taxon>Actinopterygii</taxon>
        <taxon>Neopterygii</taxon>
        <taxon>Teleostei</taxon>
        <taxon>Neoteleostei</taxon>
        <taxon>Acanthomorphata</taxon>
        <taxon>Eupercaria</taxon>
        <taxon>Perciformes</taxon>
        <taxon>Percoidei</taxon>
        <taxon>Percidae</taxon>
        <taxon>Etheostomatinae</taxon>
        <taxon>Etheostoma</taxon>
    </lineage>
</organism>